<dbReference type="SUPFAM" id="SSF47203">
    <property type="entry name" value="Acyl-CoA dehydrogenase C-terminal domain-like"/>
    <property type="match status" value="1"/>
</dbReference>
<dbReference type="PANTHER" id="PTHR43884:SF12">
    <property type="entry name" value="ISOVALERYL-COA DEHYDROGENASE, MITOCHONDRIAL-RELATED"/>
    <property type="match status" value="1"/>
</dbReference>
<dbReference type="EMBL" id="RXMA01000014">
    <property type="protein sequence ID" value="RTR18624.1"/>
    <property type="molecule type" value="Genomic_DNA"/>
</dbReference>
<dbReference type="SUPFAM" id="SSF56645">
    <property type="entry name" value="Acyl-CoA dehydrogenase NM domain-like"/>
    <property type="match status" value="1"/>
</dbReference>
<dbReference type="Proteomes" id="UP000277007">
    <property type="component" value="Unassembled WGS sequence"/>
</dbReference>
<dbReference type="GO" id="GO:0050660">
    <property type="term" value="F:flavin adenine dinucleotide binding"/>
    <property type="evidence" value="ECO:0007669"/>
    <property type="project" value="InterPro"/>
</dbReference>
<gene>
    <name evidence="4" type="ORF">EJ903_15415</name>
</gene>
<dbReference type="Gene3D" id="1.20.140.10">
    <property type="entry name" value="Butyryl-CoA Dehydrogenase, subunit A, domain 3"/>
    <property type="match status" value="1"/>
</dbReference>
<dbReference type="InterPro" id="IPR009100">
    <property type="entry name" value="AcylCoA_DH/oxidase_NM_dom_sf"/>
</dbReference>
<dbReference type="Gene3D" id="1.10.540.10">
    <property type="entry name" value="Acyl-CoA dehydrogenase/oxidase, N-terminal domain"/>
    <property type="match status" value="1"/>
</dbReference>
<feature type="domain" description="Acyl-CoA dehydrogenase/oxidase N-terminal" evidence="2">
    <location>
        <begin position="14"/>
        <end position="87"/>
    </location>
</feature>
<reference evidence="4 5" key="1">
    <citation type="submission" date="2018-12" db="EMBL/GenBank/DDBJ databases">
        <authorList>
            <person name="Yang Y."/>
        </authorList>
    </citation>
    <scope>NUCLEOTIDE SEQUENCE [LARGE SCALE GENOMIC DNA]</scope>
    <source>
        <strain evidence="4 5">L-25-5w-1</strain>
    </source>
</reference>
<dbReference type="InterPro" id="IPR046373">
    <property type="entry name" value="Acyl-CoA_Oxase/DH_mid-dom_sf"/>
</dbReference>
<protein>
    <submittedName>
        <fullName evidence="4">Flavin-dependent monooxygenase</fullName>
    </submittedName>
</protein>
<dbReference type="OrthoDB" id="8250967at2"/>
<organism evidence="4 5">
    <name type="scientific">Azospirillum griseum</name>
    <dbReference type="NCBI Taxonomy" id="2496639"/>
    <lineage>
        <taxon>Bacteria</taxon>
        <taxon>Pseudomonadati</taxon>
        <taxon>Pseudomonadota</taxon>
        <taxon>Alphaproteobacteria</taxon>
        <taxon>Rhodospirillales</taxon>
        <taxon>Azospirillaceae</taxon>
        <taxon>Azospirillum</taxon>
    </lineage>
</organism>
<comment type="caution">
    <text evidence="4">The sequence shown here is derived from an EMBL/GenBank/DDBJ whole genome shotgun (WGS) entry which is preliminary data.</text>
</comment>
<name>A0A431VF29_9PROT</name>
<proteinExistence type="predicted"/>
<dbReference type="RefSeq" id="WP_126616992.1">
    <property type="nucleotide sequence ID" value="NZ_JBHUCY010000009.1"/>
</dbReference>
<keyword evidence="4" id="KW-0503">Monooxygenase</keyword>
<dbReference type="InterPro" id="IPR013786">
    <property type="entry name" value="AcylCoA_DH/ox_N"/>
</dbReference>
<keyword evidence="1" id="KW-0560">Oxidoreductase</keyword>
<dbReference type="GO" id="GO:0004497">
    <property type="term" value="F:monooxygenase activity"/>
    <property type="evidence" value="ECO:0007669"/>
    <property type="project" value="UniProtKB-KW"/>
</dbReference>
<dbReference type="Gene3D" id="2.40.110.10">
    <property type="entry name" value="Butyryl-CoA Dehydrogenase, subunit A, domain 2"/>
    <property type="match status" value="1"/>
</dbReference>
<feature type="domain" description="Acyl-CoA dehydrogenase C-terminal" evidence="3">
    <location>
        <begin position="227"/>
        <end position="357"/>
    </location>
</feature>
<accession>A0A431VF29</accession>
<evidence type="ECO:0000259" key="3">
    <source>
        <dbReference type="Pfam" id="PF08028"/>
    </source>
</evidence>
<sequence>MSASTTPVAATTLDSLKAEIRARRNDFQALRHIPMDIVRKFQEVGVYRAFVPTRFGGDARSPAEFCRLIEEISTADASAGWVASFGVSTTYLAALPKDTYAAIYGTDPDTVFAGAMYPPQATRKVAGGLELSGRWPWCSGVMGASLVGAGIKVDGESSPLPRTAVTPRANVTVHETWDTIGLRATGSHEVTADRVVVPEDWVFIRGGAPSMDDAIFRYPAMALAAQVLAVVALGTARAALDWLRDDAVGRASITGAPSPAERGYVQTGFARAEGLLLGARAAFYDAIEQGWEQMLTKGEVDRATLIRLRQVASKAAEDGAEAARLAFVLGGSDSMNSSHPLGRCMIDAACVAQHAFIGAGSWQMAGAVLLNQPAAPGFP</sequence>
<evidence type="ECO:0000313" key="5">
    <source>
        <dbReference type="Proteomes" id="UP000277007"/>
    </source>
</evidence>
<dbReference type="Pfam" id="PF08028">
    <property type="entry name" value="Acyl-CoA_dh_2"/>
    <property type="match status" value="1"/>
</dbReference>
<keyword evidence="5" id="KW-1185">Reference proteome</keyword>
<dbReference type="Pfam" id="PF02771">
    <property type="entry name" value="Acyl-CoA_dh_N"/>
    <property type="match status" value="1"/>
</dbReference>
<dbReference type="AlphaFoldDB" id="A0A431VF29"/>
<dbReference type="GO" id="GO:0003995">
    <property type="term" value="F:acyl-CoA dehydrogenase activity"/>
    <property type="evidence" value="ECO:0007669"/>
    <property type="project" value="TreeGrafter"/>
</dbReference>
<dbReference type="InterPro" id="IPR036250">
    <property type="entry name" value="AcylCo_DH-like_C"/>
</dbReference>
<dbReference type="InterPro" id="IPR037069">
    <property type="entry name" value="AcylCoA_DH/ox_N_sf"/>
</dbReference>
<evidence type="ECO:0000256" key="1">
    <source>
        <dbReference type="ARBA" id="ARBA00023002"/>
    </source>
</evidence>
<dbReference type="PANTHER" id="PTHR43884">
    <property type="entry name" value="ACYL-COA DEHYDROGENASE"/>
    <property type="match status" value="1"/>
</dbReference>
<dbReference type="InterPro" id="IPR013107">
    <property type="entry name" value="Acyl-CoA_DH_C"/>
</dbReference>
<evidence type="ECO:0000259" key="2">
    <source>
        <dbReference type="Pfam" id="PF02771"/>
    </source>
</evidence>
<evidence type="ECO:0000313" key="4">
    <source>
        <dbReference type="EMBL" id="RTR18624.1"/>
    </source>
</evidence>
<dbReference type="PIRSF" id="PIRSF016578">
    <property type="entry name" value="HsaA"/>
    <property type="match status" value="1"/>
</dbReference>